<dbReference type="EMBL" id="JBFAUK010000002">
    <property type="protein sequence ID" value="MEV5505590.1"/>
    <property type="molecule type" value="Genomic_DNA"/>
</dbReference>
<dbReference type="PIRSF" id="PIRSF008502">
    <property type="entry name" value="UCP008502"/>
    <property type="match status" value="1"/>
</dbReference>
<name>A0ABV3JS33_STRON</name>
<dbReference type="Pfam" id="PF08002">
    <property type="entry name" value="DUF1697"/>
    <property type="match status" value="1"/>
</dbReference>
<proteinExistence type="predicted"/>
<organism evidence="1 2">
    <name type="scientific">Streptomyces orinoci</name>
    <name type="common">Streptoverticillium orinoci</name>
    <dbReference type="NCBI Taxonomy" id="67339"/>
    <lineage>
        <taxon>Bacteria</taxon>
        <taxon>Bacillati</taxon>
        <taxon>Actinomycetota</taxon>
        <taxon>Actinomycetes</taxon>
        <taxon>Kitasatosporales</taxon>
        <taxon>Streptomycetaceae</taxon>
        <taxon>Streptomyces</taxon>
    </lineage>
</organism>
<evidence type="ECO:0000313" key="1">
    <source>
        <dbReference type="EMBL" id="MEV5505590.1"/>
    </source>
</evidence>
<sequence length="179" mass="19177">MTTYVALLHGINVGGKRRVPMQTLRELLTGLGGGAVRTHLNSGNAVFTHDGAGPEELTASLERALADRLGFPVRCVVREAADLRRVIDANPFAGRDFLPARLLVTFLSAPARPGPVADLDPAAYLPDVFALGEREVYLLCPDGLRDSRLAQALARRSPAEVATARNWNTVSRLAELAGV</sequence>
<protein>
    <submittedName>
        <fullName evidence="1">DUF1697 domain-containing protein</fullName>
    </submittedName>
</protein>
<dbReference type="Proteomes" id="UP001552594">
    <property type="component" value="Unassembled WGS sequence"/>
</dbReference>
<dbReference type="SUPFAM" id="SSF160379">
    <property type="entry name" value="SP0830-like"/>
    <property type="match status" value="1"/>
</dbReference>
<dbReference type="PANTHER" id="PTHR36439">
    <property type="entry name" value="BLL4334 PROTEIN"/>
    <property type="match status" value="1"/>
</dbReference>
<dbReference type="RefSeq" id="WP_109279384.1">
    <property type="nucleotide sequence ID" value="NZ_JBFAUK010000002.1"/>
</dbReference>
<dbReference type="PANTHER" id="PTHR36439:SF1">
    <property type="entry name" value="DUF1697 DOMAIN-CONTAINING PROTEIN"/>
    <property type="match status" value="1"/>
</dbReference>
<keyword evidence="2" id="KW-1185">Reference proteome</keyword>
<comment type="caution">
    <text evidence="1">The sequence shown here is derived from an EMBL/GenBank/DDBJ whole genome shotgun (WGS) entry which is preliminary data.</text>
</comment>
<reference evidence="1 2" key="1">
    <citation type="submission" date="2024-06" db="EMBL/GenBank/DDBJ databases">
        <title>The Natural Products Discovery Center: Release of the First 8490 Sequenced Strains for Exploring Actinobacteria Biosynthetic Diversity.</title>
        <authorList>
            <person name="Kalkreuter E."/>
            <person name="Kautsar S.A."/>
            <person name="Yang D."/>
            <person name="Bader C.D."/>
            <person name="Teijaro C.N."/>
            <person name="Fluegel L."/>
            <person name="Davis C.M."/>
            <person name="Simpson J.R."/>
            <person name="Lauterbach L."/>
            <person name="Steele A.D."/>
            <person name="Gui C."/>
            <person name="Meng S."/>
            <person name="Li G."/>
            <person name="Viehrig K."/>
            <person name="Ye F."/>
            <person name="Su P."/>
            <person name="Kiefer A.F."/>
            <person name="Nichols A."/>
            <person name="Cepeda A.J."/>
            <person name="Yan W."/>
            <person name="Fan B."/>
            <person name="Jiang Y."/>
            <person name="Adhikari A."/>
            <person name="Zheng C.-J."/>
            <person name="Schuster L."/>
            <person name="Cowan T.M."/>
            <person name="Smanski M.J."/>
            <person name="Chevrette M.G."/>
            <person name="De Carvalho L.P.S."/>
            <person name="Shen B."/>
        </authorList>
    </citation>
    <scope>NUCLEOTIDE SEQUENCE [LARGE SCALE GENOMIC DNA]</scope>
    <source>
        <strain evidence="1 2">NPDC052347</strain>
    </source>
</reference>
<accession>A0ABV3JS33</accession>
<dbReference type="InterPro" id="IPR012545">
    <property type="entry name" value="DUF1697"/>
</dbReference>
<dbReference type="Gene3D" id="3.30.70.1280">
    <property type="entry name" value="SP0830-like domains"/>
    <property type="match status" value="1"/>
</dbReference>
<evidence type="ECO:0000313" key="2">
    <source>
        <dbReference type="Proteomes" id="UP001552594"/>
    </source>
</evidence>
<gene>
    <name evidence="1" type="ORF">AB0L16_03810</name>
</gene>